<comment type="caution">
    <text evidence="2">The sequence shown here is derived from an EMBL/GenBank/DDBJ whole genome shotgun (WGS) entry which is preliminary data.</text>
</comment>
<name>A0A098LIW6_9BACT</name>
<dbReference type="NCBIfam" id="NF041518">
    <property type="entry name" value="choice_anch_Q"/>
    <property type="match status" value="1"/>
</dbReference>
<dbReference type="SUPFAM" id="SSF51126">
    <property type="entry name" value="Pectin lyase-like"/>
    <property type="match status" value="1"/>
</dbReference>
<gene>
    <name evidence="2" type="ORF">MYP_4115</name>
</gene>
<accession>A0A098LIW6</accession>
<protein>
    <submittedName>
        <fullName evidence="2">Pentaxin</fullName>
    </submittedName>
</protein>
<dbReference type="InterPro" id="IPR059226">
    <property type="entry name" value="Choice_anch_Q_dom"/>
</dbReference>
<reference evidence="2 3" key="1">
    <citation type="submission" date="2014-09" db="EMBL/GenBank/DDBJ databases">
        <title>Sporocytophaga myxococcoides PG-01 genome sequencing.</title>
        <authorList>
            <person name="Liu L."/>
            <person name="Gao P.J."/>
            <person name="Chen G.J."/>
            <person name="Wang L.S."/>
        </authorList>
    </citation>
    <scope>NUCLEOTIDE SEQUENCE [LARGE SCALE GENOMIC DNA]</scope>
    <source>
        <strain evidence="2 3">PG-01</strain>
    </source>
</reference>
<dbReference type="EMBL" id="BBLT01000010">
    <property type="protein sequence ID" value="GAL86885.1"/>
    <property type="molecule type" value="Genomic_DNA"/>
</dbReference>
<dbReference type="eggNOG" id="COG2911">
    <property type="taxonomic scope" value="Bacteria"/>
</dbReference>
<dbReference type="AlphaFoldDB" id="A0A098LIW6"/>
<keyword evidence="3" id="KW-1185">Reference proteome</keyword>
<dbReference type="Pfam" id="PF18962">
    <property type="entry name" value="Por_Secre_tail"/>
    <property type="match status" value="1"/>
</dbReference>
<evidence type="ECO:0000313" key="2">
    <source>
        <dbReference type="EMBL" id="GAL86885.1"/>
    </source>
</evidence>
<evidence type="ECO:0000259" key="1">
    <source>
        <dbReference type="Pfam" id="PF18962"/>
    </source>
</evidence>
<sequence>MLVNTTVTNNFSIDHGGGMFIYNKATLINCTVTQNKTNNNGGGFAMQTDTVNVINTIISGSIEKTPETSDISRFGGILNVTNSIIGKTEASAFNGVKINVLNVDPLLLELEDNGGPTKTHALQNNSPAINAGVSGLPYIPTTDQRGIAVTSSRDIGAFESDVIATSIYKPSDVSINYAYPNPSKGVFYMKDVEGKVSILNMQGALVAERNISIGELLNLTELPKGIYMIKHLSDKNVLAFEKNYNRIDF</sequence>
<proteinExistence type="predicted"/>
<evidence type="ECO:0000313" key="3">
    <source>
        <dbReference type="Proteomes" id="UP000030185"/>
    </source>
</evidence>
<dbReference type="OrthoDB" id="9816120at2"/>
<dbReference type="InterPro" id="IPR011050">
    <property type="entry name" value="Pectin_lyase_fold/virulence"/>
</dbReference>
<dbReference type="InterPro" id="IPR026444">
    <property type="entry name" value="Secre_tail"/>
</dbReference>
<dbReference type="Proteomes" id="UP000030185">
    <property type="component" value="Unassembled WGS sequence"/>
</dbReference>
<dbReference type="NCBIfam" id="TIGR04183">
    <property type="entry name" value="Por_Secre_tail"/>
    <property type="match status" value="1"/>
</dbReference>
<feature type="domain" description="Secretion system C-terminal sorting" evidence="1">
    <location>
        <begin position="179"/>
        <end position="236"/>
    </location>
</feature>
<organism evidence="2 3">
    <name type="scientific">Sporocytophaga myxococcoides</name>
    <dbReference type="NCBI Taxonomy" id="153721"/>
    <lineage>
        <taxon>Bacteria</taxon>
        <taxon>Pseudomonadati</taxon>
        <taxon>Bacteroidota</taxon>
        <taxon>Cytophagia</taxon>
        <taxon>Cytophagales</taxon>
        <taxon>Cytophagaceae</taxon>
        <taxon>Sporocytophaga</taxon>
    </lineage>
</organism>
<dbReference type="STRING" id="153721.MYP_4115"/>